<evidence type="ECO:0000313" key="3">
    <source>
        <dbReference type="Proteomes" id="UP000694660"/>
    </source>
</evidence>
<dbReference type="RefSeq" id="WP_214363657.1">
    <property type="nucleotide sequence ID" value="NZ_JAEKFT010000036.1"/>
</dbReference>
<keyword evidence="3" id="KW-1185">Reference proteome</keyword>
<dbReference type="Proteomes" id="UP000694660">
    <property type="component" value="Unassembled WGS sequence"/>
</dbReference>
<evidence type="ECO:0000256" key="1">
    <source>
        <dbReference type="SAM" id="SignalP"/>
    </source>
</evidence>
<evidence type="ECO:0000313" key="2">
    <source>
        <dbReference type="EMBL" id="MBT0963727.1"/>
    </source>
</evidence>
<keyword evidence="1" id="KW-0732">Signal</keyword>
<sequence>MKTAIHVVILLALSALFAVLPARAADAGTGLITELGDANGIALACKQAANMSAIKSLMINTVPKTRANGELFEHATSESFLRQGSAACPSSDALSARVTELEARLKAQFKQGS</sequence>
<organism evidence="2 3">
    <name type="scientific">Denitromonas iodatirespirans</name>
    <dbReference type="NCBI Taxonomy" id="2795389"/>
    <lineage>
        <taxon>Bacteria</taxon>
        <taxon>Pseudomonadati</taxon>
        <taxon>Pseudomonadota</taxon>
        <taxon>Betaproteobacteria</taxon>
        <taxon>Rhodocyclales</taxon>
        <taxon>Zoogloeaceae</taxon>
        <taxon>Denitromonas</taxon>
    </lineage>
</organism>
<dbReference type="EMBL" id="JAEKFT010000036">
    <property type="protein sequence ID" value="MBT0963727.1"/>
    <property type="molecule type" value="Genomic_DNA"/>
</dbReference>
<dbReference type="AlphaFoldDB" id="A0A944HDH0"/>
<name>A0A944HDH0_DENI1</name>
<protein>
    <submittedName>
        <fullName evidence="2">Uncharacterized protein</fullName>
    </submittedName>
</protein>
<comment type="caution">
    <text evidence="2">The sequence shown here is derived from an EMBL/GenBank/DDBJ whole genome shotgun (WGS) entry which is preliminary data.</text>
</comment>
<reference evidence="3" key="1">
    <citation type="journal article" date="2022" name="ISME J.">
        <title>Genetic and phylogenetic analysis of dissimilatory iodate-reducing bacteria identifies potential niches across the world's oceans.</title>
        <authorList>
            <person name="Reyes-Umana V."/>
            <person name="Henning Z."/>
            <person name="Lee K."/>
            <person name="Barnum T.P."/>
            <person name="Coates J.D."/>
        </authorList>
    </citation>
    <scope>NUCLEOTIDE SEQUENCE [LARGE SCALE GENOMIC DNA]</scope>
    <source>
        <strain evidence="3">IR12</strain>
    </source>
</reference>
<feature type="signal peptide" evidence="1">
    <location>
        <begin position="1"/>
        <end position="24"/>
    </location>
</feature>
<proteinExistence type="predicted"/>
<feature type="chain" id="PRO_5037576222" evidence="1">
    <location>
        <begin position="25"/>
        <end position="113"/>
    </location>
</feature>
<gene>
    <name evidence="2" type="ORF">I8J34_21310</name>
</gene>
<accession>A0A944HDH0</accession>